<dbReference type="AlphaFoldDB" id="A0A0P9ACE5"/>
<dbReference type="PROSITE" id="PS50987">
    <property type="entry name" value="HTH_ARSR_2"/>
    <property type="match status" value="1"/>
</dbReference>
<dbReference type="Proteomes" id="UP000050326">
    <property type="component" value="Unassembled WGS sequence"/>
</dbReference>
<protein>
    <submittedName>
        <fullName evidence="5">Transcriptional repressor SdpR</fullName>
    </submittedName>
</protein>
<dbReference type="STRING" id="36849.OXPF_35260"/>
<dbReference type="GO" id="GO:0003677">
    <property type="term" value="F:DNA binding"/>
    <property type="evidence" value="ECO:0007669"/>
    <property type="project" value="UniProtKB-KW"/>
</dbReference>
<reference evidence="5 6" key="1">
    <citation type="submission" date="2015-09" db="EMBL/GenBank/DDBJ databases">
        <title>Genome sequence of Oxobacter pfennigii DSM 3222.</title>
        <authorList>
            <person name="Poehlein A."/>
            <person name="Bengelsdorf F.R."/>
            <person name="Schiel-Bengelsdorf B."/>
            <person name="Duerre P."/>
            <person name="Daniel R."/>
        </authorList>
    </citation>
    <scope>NUCLEOTIDE SEQUENCE [LARGE SCALE GENOMIC DNA]</scope>
    <source>
        <strain evidence="5 6">DSM 3222</strain>
    </source>
</reference>
<accession>A0A0P9ACE5</accession>
<organism evidence="5 6">
    <name type="scientific">Oxobacter pfennigii</name>
    <dbReference type="NCBI Taxonomy" id="36849"/>
    <lineage>
        <taxon>Bacteria</taxon>
        <taxon>Bacillati</taxon>
        <taxon>Bacillota</taxon>
        <taxon>Clostridia</taxon>
        <taxon>Eubacteriales</taxon>
        <taxon>Clostridiaceae</taxon>
        <taxon>Oxobacter</taxon>
    </lineage>
</organism>
<dbReference type="SMART" id="SM00418">
    <property type="entry name" value="HTH_ARSR"/>
    <property type="match status" value="1"/>
</dbReference>
<dbReference type="InterPro" id="IPR051081">
    <property type="entry name" value="HTH_MetalResp_TranReg"/>
</dbReference>
<feature type="domain" description="HTH arsR-type" evidence="4">
    <location>
        <begin position="181"/>
        <end position="272"/>
    </location>
</feature>
<dbReference type="NCBIfam" id="NF033788">
    <property type="entry name" value="HTH_metalloreg"/>
    <property type="match status" value="1"/>
</dbReference>
<evidence type="ECO:0000256" key="2">
    <source>
        <dbReference type="ARBA" id="ARBA00023125"/>
    </source>
</evidence>
<comment type="caution">
    <text evidence="5">The sequence shown here is derived from an EMBL/GenBank/DDBJ whole genome shotgun (WGS) entry which is preliminary data.</text>
</comment>
<dbReference type="InterPro" id="IPR036388">
    <property type="entry name" value="WH-like_DNA-bd_sf"/>
</dbReference>
<dbReference type="GO" id="GO:0003700">
    <property type="term" value="F:DNA-binding transcription factor activity"/>
    <property type="evidence" value="ECO:0007669"/>
    <property type="project" value="InterPro"/>
</dbReference>
<keyword evidence="3" id="KW-0804">Transcription</keyword>
<dbReference type="InterPro" id="IPR011991">
    <property type="entry name" value="ArsR-like_HTH"/>
</dbReference>
<gene>
    <name evidence="5" type="primary">sdpR_4</name>
    <name evidence="5" type="ORF">OXPF_35260</name>
</gene>
<keyword evidence="6" id="KW-1185">Reference proteome</keyword>
<dbReference type="Pfam" id="PF01022">
    <property type="entry name" value="HTH_5"/>
    <property type="match status" value="1"/>
</dbReference>
<dbReference type="InterPro" id="IPR036390">
    <property type="entry name" value="WH_DNA-bd_sf"/>
</dbReference>
<dbReference type="CDD" id="cd00090">
    <property type="entry name" value="HTH_ARSR"/>
    <property type="match status" value="1"/>
</dbReference>
<evidence type="ECO:0000256" key="3">
    <source>
        <dbReference type="ARBA" id="ARBA00023163"/>
    </source>
</evidence>
<keyword evidence="1" id="KW-0805">Transcription regulation</keyword>
<dbReference type="PRINTS" id="PR00778">
    <property type="entry name" value="HTHARSR"/>
</dbReference>
<evidence type="ECO:0000313" key="5">
    <source>
        <dbReference type="EMBL" id="KPU42766.1"/>
    </source>
</evidence>
<dbReference type="RefSeq" id="WP_054876514.1">
    <property type="nucleotide sequence ID" value="NZ_LKET01000051.1"/>
</dbReference>
<evidence type="ECO:0000259" key="4">
    <source>
        <dbReference type="PROSITE" id="PS50987"/>
    </source>
</evidence>
<name>A0A0P9ACE5_9CLOT</name>
<dbReference type="PANTHER" id="PTHR33154">
    <property type="entry name" value="TRANSCRIPTIONAL REGULATOR, ARSR FAMILY"/>
    <property type="match status" value="1"/>
</dbReference>
<dbReference type="EMBL" id="LKET01000051">
    <property type="protein sequence ID" value="KPU42766.1"/>
    <property type="molecule type" value="Genomic_DNA"/>
</dbReference>
<dbReference type="PANTHER" id="PTHR33154:SF33">
    <property type="entry name" value="TRANSCRIPTIONAL REPRESSOR SDPR"/>
    <property type="match status" value="1"/>
</dbReference>
<evidence type="ECO:0000313" key="6">
    <source>
        <dbReference type="Proteomes" id="UP000050326"/>
    </source>
</evidence>
<dbReference type="Gene3D" id="1.10.10.10">
    <property type="entry name" value="Winged helix-like DNA-binding domain superfamily/Winged helix DNA-binding domain"/>
    <property type="match status" value="1"/>
</dbReference>
<evidence type="ECO:0000256" key="1">
    <source>
        <dbReference type="ARBA" id="ARBA00023015"/>
    </source>
</evidence>
<proteinExistence type="predicted"/>
<dbReference type="OrthoDB" id="154717at2"/>
<dbReference type="SUPFAM" id="SSF46785">
    <property type="entry name" value="Winged helix' DNA-binding domain"/>
    <property type="match status" value="1"/>
</dbReference>
<keyword evidence="2" id="KW-0238">DNA-binding</keyword>
<dbReference type="InterPro" id="IPR001845">
    <property type="entry name" value="HTH_ArsR_DNA-bd_dom"/>
</dbReference>
<sequence>MPSKLKTDIVELGGKTEEWCVIMDLCNCYEACDDFNIIAAINFLEDLPLTSFHEAYAKYNNITECTDEKVKSKITGVLKEYYFTCFEKEIRYVEPLLVRNLRRESEQCRHSGILKYIAKLHNRIEITNDAFLFHKYKLFTVPFTSFSRIVVRISSYIDPHLLMDYEQDMVQFTIRMHLNKGEESVPRDLLRVVKALSDETRLKILRRIFKQRETTQSLAAELKLTEACVSKHLKLLYEAGVLYKERSGNYIYYYLNTSAIDKIPWAIYEYMG</sequence>